<evidence type="ECO:0000256" key="6">
    <source>
        <dbReference type="ARBA" id="ARBA00023136"/>
    </source>
</evidence>
<keyword evidence="5 9" id="KW-1133">Transmembrane helix</keyword>
<evidence type="ECO:0000256" key="8">
    <source>
        <dbReference type="NCBIfam" id="TIGR02209"/>
    </source>
</evidence>
<reference evidence="10" key="1">
    <citation type="submission" date="2020-10" db="EMBL/GenBank/DDBJ databases">
        <authorList>
            <person name="Gilroy R."/>
        </authorList>
    </citation>
    <scope>NUCLEOTIDE SEQUENCE</scope>
    <source>
        <strain evidence="10">10532</strain>
    </source>
</reference>
<evidence type="ECO:0000256" key="4">
    <source>
        <dbReference type="ARBA" id="ARBA00022692"/>
    </source>
</evidence>
<reference evidence="10" key="2">
    <citation type="journal article" date="2021" name="PeerJ">
        <title>Extensive microbial diversity within the chicken gut microbiome revealed by metagenomics and culture.</title>
        <authorList>
            <person name="Gilroy R."/>
            <person name="Ravi A."/>
            <person name="Getino M."/>
            <person name="Pursley I."/>
            <person name="Horton D.L."/>
            <person name="Alikhan N.F."/>
            <person name="Baker D."/>
            <person name="Gharbi K."/>
            <person name="Hall N."/>
            <person name="Watson M."/>
            <person name="Adriaenssens E.M."/>
            <person name="Foster-Nyarko E."/>
            <person name="Jarju S."/>
            <person name="Secka A."/>
            <person name="Antonio M."/>
            <person name="Oren A."/>
            <person name="Chaudhuri R.R."/>
            <person name="La Ragione R."/>
            <person name="Hildebrand F."/>
            <person name="Pallen M.J."/>
        </authorList>
    </citation>
    <scope>NUCLEOTIDE SEQUENCE</scope>
    <source>
        <strain evidence="10">10532</strain>
    </source>
</reference>
<name>A0A9D9N266_9SPIR</name>
<comment type="subcellular location">
    <subcellularLocation>
        <location evidence="1">Cell membrane</location>
        <topology evidence="1">Single-pass type II membrane protein</topology>
    </subcellularLocation>
</comment>
<evidence type="ECO:0000313" key="11">
    <source>
        <dbReference type="Proteomes" id="UP000823638"/>
    </source>
</evidence>
<dbReference type="Pfam" id="PF04999">
    <property type="entry name" value="FtsL"/>
    <property type="match status" value="1"/>
</dbReference>
<evidence type="ECO:0000256" key="9">
    <source>
        <dbReference type="SAM" id="Phobius"/>
    </source>
</evidence>
<keyword evidence="3 10" id="KW-0132">Cell division</keyword>
<sequence length="100" mass="11863">MALKHKKYLFLYLLALAIPCCLFWKMYVTQKYIKLENEVRNLEELQYDSIEYNKRLISEISVKTVPSRIETIAREELGMRPALPEEVVRIKIAQSEVQDE</sequence>
<dbReference type="AlphaFoldDB" id="A0A9D9N266"/>
<evidence type="ECO:0000256" key="7">
    <source>
        <dbReference type="ARBA" id="ARBA00023306"/>
    </source>
</evidence>
<dbReference type="Proteomes" id="UP000823638">
    <property type="component" value="Unassembled WGS sequence"/>
</dbReference>
<keyword evidence="6 9" id="KW-0472">Membrane</keyword>
<evidence type="ECO:0000256" key="1">
    <source>
        <dbReference type="ARBA" id="ARBA00004401"/>
    </source>
</evidence>
<keyword evidence="4 9" id="KW-0812">Transmembrane</keyword>
<organism evidence="10 11">
    <name type="scientific">Candidatus Gallitreponema excrementavium</name>
    <dbReference type="NCBI Taxonomy" id="2840840"/>
    <lineage>
        <taxon>Bacteria</taxon>
        <taxon>Pseudomonadati</taxon>
        <taxon>Spirochaetota</taxon>
        <taxon>Spirochaetia</taxon>
        <taxon>Spirochaetales</taxon>
        <taxon>Candidatus Gallitreponema</taxon>
    </lineage>
</organism>
<evidence type="ECO:0000256" key="2">
    <source>
        <dbReference type="ARBA" id="ARBA00022475"/>
    </source>
</evidence>
<dbReference type="GO" id="GO:0005886">
    <property type="term" value="C:plasma membrane"/>
    <property type="evidence" value="ECO:0007669"/>
    <property type="project" value="UniProtKB-SubCell"/>
</dbReference>
<gene>
    <name evidence="10" type="primary">ftsL</name>
    <name evidence="10" type="ORF">IAA81_05195</name>
</gene>
<dbReference type="InterPro" id="IPR011922">
    <property type="entry name" value="Cell_div_FtsL"/>
</dbReference>
<keyword evidence="7" id="KW-0131">Cell cycle</keyword>
<comment type="caution">
    <text evidence="10">The sequence shown here is derived from an EMBL/GenBank/DDBJ whole genome shotgun (WGS) entry which is preliminary data.</text>
</comment>
<evidence type="ECO:0000313" key="10">
    <source>
        <dbReference type="EMBL" id="MBO8457609.1"/>
    </source>
</evidence>
<dbReference type="EMBL" id="JADIMM010000070">
    <property type="protein sequence ID" value="MBO8457609.1"/>
    <property type="molecule type" value="Genomic_DNA"/>
</dbReference>
<feature type="transmembrane region" description="Helical" evidence="9">
    <location>
        <begin position="9"/>
        <end position="27"/>
    </location>
</feature>
<dbReference type="NCBIfam" id="TIGR02209">
    <property type="entry name" value="ftsL_broad"/>
    <property type="match status" value="1"/>
</dbReference>
<protein>
    <recommendedName>
        <fullName evidence="8">Cell division protein FtsL</fullName>
    </recommendedName>
</protein>
<evidence type="ECO:0000256" key="3">
    <source>
        <dbReference type="ARBA" id="ARBA00022618"/>
    </source>
</evidence>
<accession>A0A9D9N266</accession>
<evidence type="ECO:0000256" key="5">
    <source>
        <dbReference type="ARBA" id="ARBA00022989"/>
    </source>
</evidence>
<dbReference type="GO" id="GO:0051301">
    <property type="term" value="P:cell division"/>
    <property type="evidence" value="ECO:0007669"/>
    <property type="project" value="UniProtKB-KW"/>
</dbReference>
<keyword evidence="2" id="KW-1003">Cell membrane</keyword>
<proteinExistence type="predicted"/>